<evidence type="ECO:0000256" key="6">
    <source>
        <dbReference type="SAM" id="MobiDB-lite"/>
    </source>
</evidence>
<evidence type="ECO:0000256" key="1">
    <source>
        <dbReference type="ARBA" id="ARBA00007381"/>
    </source>
</evidence>
<keyword evidence="4" id="KW-0346">Stress response</keyword>
<evidence type="ECO:0000256" key="3">
    <source>
        <dbReference type="ARBA" id="ARBA00022840"/>
    </source>
</evidence>
<sequence length="816" mass="83744">MNYSLGVDLGTTFVAAAIARPSGVEMFTLGDRTVVAPAVVYVRDDGTLVAGDAAGRRSVSSPDRVGREFKRRLGDPTPVMLGGAAYPVTTLLGTLLHDVITRVTETEGTAPEEVVLTHPANWGPFRRELFEEVPPHAGLAVAQMVTEPEAAAAYYAASRQLTDGEIIAVYDLGGGTFDATVLRKHPGGIEILGTPEGIERLGGVDFDEAILSFINYEAGGALSELDMSDPQTVVALARLRQDCVLAKEALSVDTETTVPVFLPGRHFDVRITRDEFEEMIRAPIESTIGTLSRALRSAQVDSARLSAVLLVGGSSRIPLVARMISEELGRPTVVDAHPKYAVALGAATLAAVPAGQIGGYRLVPTAEPAGSAVRTSPAQRNGPIDGAAVEAATVAAAAVDAPGGGRQPAPADRTPPPGSDRPGRPPGQVPPGGGPPPSGAEPAGPSPPPLGGEPGERKRRRALVLSAAALVVLAIAGLVIYAGTSRSGTPAAGEGTAAVAPPAPGNAPPAVAASVPVPTLAPAIPVGPTPNFVAVSPSGRQAYVAGANSGVVTVVDTAVNKVTATIPVPAGPPQYLAFSPNGRRVYVSIWNDARTVAAVGVLDTTTNTVVATIPVRTRPFVPAVTPDGKWLYVPNHDSATISVINTATNTVTTEIAVAPNPHWIEFSPDGTRAYIANHESNLVSVLDTASNTVLATIPVGTSPHSVAVHPTRPLVANVDYDAASVTMIDTGSNKVVATIAVGKNPQDIEWAPDGRFAYVTNVTDNTVSVIDAATFQVTATIPTGPSPTSVAILPNGRQAFVSDLDGGTLTVLDLAG</sequence>
<dbReference type="RefSeq" id="WP_169385245.1">
    <property type="nucleotide sequence ID" value="NZ_JAAXLA010000097.1"/>
</dbReference>
<accession>A0ABX1SME4</accession>
<evidence type="ECO:0000313" key="7">
    <source>
        <dbReference type="EMBL" id="NMI01728.1"/>
    </source>
</evidence>
<dbReference type="InterPro" id="IPR013126">
    <property type="entry name" value="Hsp_70_fam"/>
</dbReference>
<feature type="compositionally biased region" description="Pro residues" evidence="6">
    <location>
        <begin position="413"/>
        <end position="451"/>
    </location>
</feature>
<keyword evidence="8" id="KW-1185">Reference proteome</keyword>
<dbReference type="Gene3D" id="3.30.420.40">
    <property type="match status" value="2"/>
</dbReference>
<dbReference type="EMBL" id="JAAXLA010000097">
    <property type="protein sequence ID" value="NMI01728.1"/>
    <property type="molecule type" value="Genomic_DNA"/>
</dbReference>
<keyword evidence="5" id="KW-0143">Chaperone</keyword>
<dbReference type="PRINTS" id="PR00301">
    <property type="entry name" value="HEATSHOCK70"/>
</dbReference>
<dbReference type="Proteomes" id="UP000820669">
    <property type="component" value="Unassembled WGS sequence"/>
</dbReference>
<dbReference type="PANTHER" id="PTHR47197">
    <property type="entry name" value="PROTEIN NIRF"/>
    <property type="match status" value="1"/>
</dbReference>
<evidence type="ECO:0000256" key="5">
    <source>
        <dbReference type="ARBA" id="ARBA00023186"/>
    </source>
</evidence>
<dbReference type="PROSITE" id="PS01036">
    <property type="entry name" value="HSP70_3"/>
    <property type="match status" value="1"/>
</dbReference>
<dbReference type="Pfam" id="PF00012">
    <property type="entry name" value="HSP70"/>
    <property type="match status" value="1"/>
</dbReference>
<dbReference type="Gene3D" id="3.90.640.10">
    <property type="entry name" value="Actin, Chain A, domain 4"/>
    <property type="match status" value="1"/>
</dbReference>
<dbReference type="InterPro" id="IPR011045">
    <property type="entry name" value="N2O_reductase_N"/>
</dbReference>
<reference evidence="7 8" key="1">
    <citation type="submission" date="2020-04" db="EMBL/GenBank/DDBJ databases">
        <authorList>
            <person name="Klaysubun C."/>
            <person name="Duangmal K."/>
            <person name="Lipun K."/>
        </authorList>
    </citation>
    <scope>NUCLEOTIDE SEQUENCE [LARGE SCALE GENOMIC DNA]</scope>
    <source>
        <strain evidence="7 8">K10HN5</strain>
    </source>
</reference>
<protein>
    <submittedName>
        <fullName evidence="7">Hsp70 family protein</fullName>
    </submittedName>
</protein>
<evidence type="ECO:0000256" key="4">
    <source>
        <dbReference type="ARBA" id="ARBA00023016"/>
    </source>
</evidence>
<keyword evidence="3" id="KW-0067">ATP-binding</keyword>
<dbReference type="PANTHER" id="PTHR47197:SF3">
    <property type="entry name" value="DIHYDRO-HEME D1 DEHYDROGENASE"/>
    <property type="match status" value="1"/>
</dbReference>
<dbReference type="SUPFAM" id="SSF101908">
    <property type="entry name" value="Putative isomerase YbhE"/>
    <property type="match status" value="1"/>
</dbReference>
<dbReference type="InterPro" id="IPR011964">
    <property type="entry name" value="YVTN_b-propeller_repeat"/>
</dbReference>
<dbReference type="InterPro" id="IPR051200">
    <property type="entry name" value="Host-pathogen_enzymatic-act"/>
</dbReference>
<evidence type="ECO:0000256" key="2">
    <source>
        <dbReference type="ARBA" id="ARBA00022741"/>
    </source>
</evidence>
<dbReference type="PROSITE" id="PS00329">
    <property type="entry name" value="HSP70_2"/>
    <property type="match status" value="1"/>
</dbReference>
<gene>
    <name evidence="7" type="ORF">HF526_31205</name>
</gene>
<dbReference type="InterPro" id="IPR043129">
    <property type="entry name" value="ATPase_NBD"/>
</dbReference>
<dbReference type="InterPro" id="IPR018181">
    <property type="entry name" value="Heat_shock_70_CS"/>
</dbReference>
<keyword evidence="2" id="KW-0547">Nucleotide-binding</keyword>
<organism evidence="7 8">
    <name type="scientific">Pseudonocardia acidicola</name>
    <dbReference type="NCBI Taxonomy" id="2724939"/>
    <lineage>
        <taxon>Bacteria</taxon>
        <taxon>Bacillati</taxon>
        <taxon>Actinomycetota</taxon>
        <taxon>Actinomycetes</taxon>
        <taxon>Pseudonocardiales</taxon>
        <taxon>Pseudonocardiaceae</taxon>
        <taxon>Pseudonocardia</taxon>
    </lineage>
</organism>
<dbReference type="SUPFAM" id="SSF50974">
    <property type="entry name" value="Nitrous oxide reductase, N-terminal domain"/>
    <property type="match status" value="1"/>
</dbReference>
<proteinExistence type="inferred from homology"/>
<dbReference type="Pfam" id="PF02239">
    <property type="entry name" value="Cytochrom_D1"/>
    <property type="match status" value="1"/>
</dbReference>
<dbReference type="Gene3D" id="2.130.10.10">
    <property type="entry name" value="YVTN repeat-like/Quinoprotein amine dehydrogenase"/>
    <property type="match status" value="3"/>
</dbReference>
<comment type="caution">
    <text evidence="7">The sequence shown here is derived from an EMBL/GenBank/DDBJ whole genome shotgun (WGS) entry which is preliminary data.</text>
</comment>
<dbReference type="SUPFAM" id="SSF53067">
    <property type="entry name" value="Actin-like ATPase domain"/>
    <property type="match status" value="2"/>
</dbReference>
<comment type="similarity">
    <text evidence="1">Belongs to the heat shock protein 70 family.</text>
</comment>
<name>A0ABX1SME4_9PSEU</name>
<dbReference type="NCBIfam" id="TIGR02276">
    <property type="entry name" value="beta_rpt_yvtn"/>
    <property type="match status" value="4"/>
</dbReference>
<dbReference type="InterPro" id="IPR015943">
    <property type="entry name" value="WD40/YVTN_repeat-like_dom_sf"/>
</dbReference>
<evidence type="ECO:0000313" key="8">
    <source>
        <dbReference type="Proteomes" id="UP000820669"/>
    </source>
</evidence>
<feature type="region of interest" description="Disordered" evidence="6">
    <location>
        <begin position="400"/>
        <end position="457"/>
    </location>
</feature>